<reference evidence="2 3" key="1">
    <citation type="submission" date="2021-02" db="EMBL/GenBank/DDBJ databases">
        <title>De Novo genome assembly of isolated myxobacteria.</title>
        <authorList>
            <person name="Stevens D.C."/>
        </authorList>
    </citation>
    <scope>NUCLEOTIDE SEQUENCE [LARGE SCALE GENOMIC DNA]</scope>
    <source>
        <strain evidence="2 3">SCHIC003</strain>
    </source>
</reference>
<name>A0ABX7NJH2_9BACT</name>
<accession>A0ABX7NJH2</accession>
<keyword evidence="3" id="KW-1185">Reference proteome</keyword>
<evidence type="ECO:0000313" key="3">
    <source>
        <dbReference type="Proteomes" id="UP000663090"/>
    </source>
</evidence>
<dbReference type="RefSeq" id="WP_206720182.1">
    <property type="nucleotide sequence ID" value="NZ_CP071091.1"/>
</dbReference>
<protein>
    <submittedName>
        <fullName evidence="2">Uncharacterized protein</fullName>
    </submittedName>
</protein>
<dbReference type="EMBL" id="CP071091">
    <property type="protein sequence ID" value="QSQ18591.1"/>
    <property type="molecule type" value="Genomic_DNA"/>
</dbReference>
<dbReference type="Proteomes" id="UP000663090">
    <property type="component" value="Chromosome"/>
</dbReference>
<feature type="region of interest" description="Disordered" evidence="1">
    <location>
        <begin position="1"/>
        <end position="56"/>
    </location>
</feature>
<gene>
    <name evidence="2" type="ORF">JY572_35425</name>
</gene>
<evidence type="ECO:0000313" key="2">
    <source>
        <dbReference type="EMBL" id="QSQ18591.1"/>
    </source>
</evidence>
<sequence length="56" mass="6092">MMQQAKKRSALTNPAHHGPEASRKSTRPVGMQEMGPGLYEQIRRALSELTPASTGT</sequence>
<evidence type="ECO:0000256" key="1">
    <source>
        <dbReference type="SAM" id="MobiDB-lite"/>
    </source>
</evidence>
<organism evidence="2 3">
    <name type="scientific">Myxococcus landrumensis</name>
    <dbReference type="NCBI Taxonomy" id="2813577"/>
    <lineage>
        <taxon>Bacteria</taxon>
        <taxon>Pseudomonadati</taxon>
        <taxon>Myxococcota</taxon>
        <taxon>Myxococcia</taxon>
        <taxon>Myxococcales</taxon>
        <taxon>Cystobacterineae</taxon>
        <taxon>Myxococcaceae</taxon>
        <taxon>Myxococcus</taxon>
    </lineage>
</organism>
<proteinExistence type="predicted"/>